<dbReference type="InterPro" id="IPR003526">
    <property type="entry name" value="MECDP_synthase"/>
</dbReference>
<evidence type="ECO:0000256" key="8">
    <source>
        <dbReference type="ARBA" id="ARBA00023239"/>
    </source>
</evidence>
<feature type="binding site" evidence="10">
    <location>
        <position position="229"/>
    </location>
    <ligand>
        <name>a divalent metal cation</name>
        <dbReference type="ChEBI" id="CHEBI:60240"/>
    </ligand>
</feature>
<dbReference type="EMBL" id="DVNE01000046">
    <property type="protein sequence ID" value="HIU61974.1"/>
    <property type="molecule type" value="Genomic_DNA"/>
</dbReference>
<evidence type="ECO:0000256" key="6">
    <source>
        <dbReference type="ARBA" id="ARBA00022723"/>
    </source>
</evidence>
<feature type="binding site" evidence="10">
    <location>
        <position position="361"/>
    </location>
    <ligand>
        <name>4-CDP-2-C-methyl-D-erythritol 2-phosphate</name>
        <dbReference type="ChEBI" id="CHEBI:57919"/>
    </ligand>
</feature>
<dbReference type="NCBIfam" id="TIGR00151">
    <property type="entry name" value="ispF"/>
    <property type="match status" value="1"/>
</dbReference>
<feature type="site" description="Transition state stabilizer" evidence="10">
    <location>
        <position position="355"/>
    </location>
</feature>
<dbReference type="PROSITE" id="PS01350">
    <property type="entry name" value="ISPF"/>
    <property type="match status" value="1"/>
</dbReference>
<dbReference type="SUPFAM" id="SSF69765">
    <property type="entry name" value="IpsF-like"/>
    <property type="match status" value="1"/>
</dbReference>
<dbReference type="AlphaFoldDB" id="A0A9D1MKK6"/>
<dbReference type="GO" id="GO:0019288">
    <property type="term" value="P:isopentenyl diphosphate biosynthetic process, methylerythritol 4-phosphate pathway"/>
    <property type="evidence" value="ECO:0007669"/>
    <property type="project" value="UniProtKB-UniRule"/>
</dbReference>
<keyword evidence="6 10" id="KW-0479">Metal-binding</keyword>
<accession>A0A9D1MKK6</accession>
<comment type="caution">
    <text evidence="10">Lacks conserved residue(s) required for the propagation of feature annotation.</text>
</comment>
<evidence type="ECO:0000256" key="5">
    <source>
        <dbReference type="ARBA" id="ARBA00022695"/>
    </source>
</evidence>
<reference evidence="13" key="2">
    <citation type="journal article" date="2021" name="PeerJ">
        <title>Extensive microbial diversity within the chicken gut microbiome revealed by metagenomics and culture.</title>
        <authorList>
            <person name="Gilroy R."/>
            <person name="Ravi A."/>
            <person name="Getino M."/>
            <person name="Pursley I."/>
            <person name="Horton D.L."/>
            <person name="Alikhan N.F."/>
            <person name="Baker D."/>
            <person name="Gharbi K."/>
            <person name="Hall N."/>
            <person name="Watson M."/>
            <person name="Adriaenssens E.M."/>
            <person name="Foster-Nyarko E."/>
            <person name="Jarju S."/>
            <person name="Secka A."/>
            <person name="Antonio M."/>
            <person name="Oren A."/>
            <person name="Chaudhuri R.R."/>
            <person name="La Ragione R."/>
            <person name="Hildebrand F."/>
            <person name="Pallen M.J."/>
        </authorList>
    </citation>
    <scope>NUCLEOTIDE SEQUENCE</scope>
    <source>
        <strain evidence="13">CHK195-12923</strain>
    </source>
</reference>
<feature type="site" description="Transition state stabilizer" evidence="10">
    <location>
        <position position="256"/>
    </location>
</feature>
<evidence type="ECO:0000313" key="14">
    <source>
        <dbReference type="Proteomes" id="UP000824110"/>
    </source>
</evidence>
<sequence>MKVSAIICAAGTGERAGFGRNKLLAALYGAPALYHTLKQFDIPEIDEVIVTSSVHDYKEIKALCAPFGYEVTIGGKTRTDGVRKALEKVTGDIVLIHDGARPFVTHKIIQDCIECTKTYGSGVCATPVTDTMATVYYGVITDVPKRETVYSVQTPQGFRSADIKKAYELADGDGQTYSDDSALYANYIGLPHIFEGDRHNTKLTYREDFTKDIPPIAAVEGCRVGIGADTHAFGGLDDYVTLAGVKISCDSSLIAHSDGDVVLHAVMDAILSASGLKDIGHYFPDTDKKYKGADSSKLLLEVMDMARGQGYAPVNLSVAVQAEKPKLAPCIDDMVLSLSKLCNLEPSAVAVAAGTSERLGFVGEGLGITAYAAVLMKKL</sequence>
<feature type="binding site" evidence="10">
    <location>
        <begin position="256"/>
        <end position="257"/>
    </location>
    <ligand>
        <name>4-CDP-2-C-methyl-D-erythritol 2-phosphate</name>
        <dbReference type="ChEBI" id="CHEBI:57919"/>
    </ligand>
</feature>
<dbReference type="Pfam" id="PF01128">
    <property type="entry name" value="IspD"/>
    <property type="match status" value="1"/>
</dbReference>
<dbReference type="Gene3D" id="3.30.1330.50">
    <property type="entry name" value="2-C-methyl-D-erythritol 2,4-cyclodiphosphate synthase"/>
    <property type="match status" value="1"/>
</dbReference>
<dbReference type="EC" id="4.6.1.12" evidence="3 10"/>
<dbReference type="PANTHER" id="PTHR43181:SF1">
    <property type="entry name" value="2-C-METHYL-D-ERYTHRITOL 2,4-CYCLODIPHOSPHATE SYNTHASE, CHLOROPLASTIC"/>
    <property type="match status" value="1"/>
</dbReference>
<feature type="binding site" evidence="10">
    <location>
        <begin position="229"/>
        <end position="231"/>
    </location>
    <ligand>
        <name>4-CDP-2-C-methyl-D-erythritol 2-phosphate</name>
        <dbReference type="ChEBI" id="CHEBI:57919"/>
    </ligand>
</feature>
<dbReference type="GO" id="GO:0016114">
    <property type="term" value="P:terpenoid biosynthetic process"/>
    <property type="evidence" value="ECO:0007669"/>
    <property type="project" value="InterPro"/>
</dbReference>
<comment type="function">
    <text evidence="10">Involved in the biosynthesis of isopentenyl diphosphate (IPP) and dimethylallyl diphosphate (DMAPP), two major building blocks of isoprenoid compounds. Catalyzes the conversion of 4-diphosphocytidyl-2-C-methyl-D-erythritol 2-phosphate (CDP-ME2P) to 2-C-methyl-D-erythritol 2,4-cyclodiphosphate (ME-CPP) with a corresponding release of cytidine 5-monophosphate (CMP).</text>
</comment>
<reference evidence="13" key="1">
    <citation type="submission" date="2020-10" db="EMBL/GenBank/DDBJ databases">
        <authorList>
            <person name="Gilroy R."/>
        </authorList>
    </citation>
    <scope>NUCLEOTIDE SEQUENCE</scope>
    <source>
        <strain evidence="13">CHK195-12923</strain>
    </source>
</reference>
<evidence type="ECO:0000256" key="11">
    <source>
        <dbReference type="RuleBase" id="RU004395"/>
    </source>
</evidence>
<dbReference type="GO" id="GO:0008685">
    <property type="term" value="F:2-C-methyl-D-erythritol 2,4-cyclodiphosphate synthase activity"/>
    <property type="evidence" value="ECO:0007669"/>
    <property type="project" value="UniProtKB-UniRule"/>
</dbReference>
<name>A0A9D1MKK6_9FIRM</name>
<dbReference type="HAMAP" id="MF_00107">
    <property type="entry name" value="IspF"/>
    <property type="match status" value="1"/>
</dbReference>
<evidence type="ECO:0000259" key="12">
    <source>
        <dbReference type="Pfam" id="PF02542"/>
    </source>
</evidence>
<keyword evidence="5" id="KW-0548">Nucleotidyltransferase</keyword>
<dbReference type="PANTHER" id="PTHR43181">
    <property type="entry name" value="2-C-METHYL-D-ERYTHRITOL 2,4-CYCLODIPHOSPHATE SYNTHASE, CHLOROPLASTIC"/>
    <property type="match status" value="1"/>
</dbReference>
<evidence type="ECO:0000256" key="2">
    <source>
        <dbReference type="ARBA" id="ARBA00004709"/>
    </source>
</evidence>
<evidence type="ECO:0000313" key="13">
    <source>
        <dbReference type="EMBL" id="HIU61974.1"/>
    </source>
</evidence>
<evidence type="ECO:0000256" key="4">
    <source>
        <dbReference type="ARBA" id="ARBA00022679"/>
    </source>
</evidence>
<comment type="catalytic activity">
    <reaction evidence="1 10 11">
        <text>4-CDP-2-C-methyl-D-erythritol 2-phosphate = 2-C-methyl-D-erythritol 2,4-cyclic diphosphate + CMP</text>
        <dbReference type="Rhea" id="RHEA:23864"/>
        <dbReference type="ChEBI" id="CHEBI:57919"/>
        <dbReference type="ChEBI" id="CHEBI:58483"/>
        <dbReference type="ChEBI" id="CHEBI:60377"/>
        <dbReference type="EC" id="4.6.1.12"/>
    </reaction>
</comment>
<feature type="binding site" evidence="10">
    <location>
        <begin position="283"/>
        <end position="287"/>
    </location>
    <ligand>
        <name>4-CDP-2-C-methyl-D-erythritol 2-phosphate</name>
        <dbReference type="ChEBI" id="CHEBI:57919"/>
    </ligand>
</feature>
<evidence type="ECO:0000256" key="10">
    <source>
        <dbReference type="HAMAP-Rule" id="MF_00107"/>
    </source>
</evidence>
<dbReference type="InterPro" id="IPR036571">
    <property type="entry name" value="MECDP_synthase_sf"/>
</dbReference>
<comment type="similarity">
    <text evidence="10 11">Belongs to the IspF family.</text>
</comment>
<dbReference type="SUPFAM" id="SSF53448">
    <property type="entry name" value="Nucleotide-diphospho-sugar transferases"/>
    <property type="match status" value="1"/>
</dbReference>
<keyword evidence="9" id="KW-0511">Multifunctional enzyme</keyword>
<dbReference type="Gene3D" id="3.90.550.10">
    <property type="entry name" value="Spore Coat Polysaccharide Biosynthesis Protein SpsA, Chain A"/>
    <property type="match status" value="1"/>
</dbReference>
<dbReference type="Pfam" id="PF02542">
    <property type="entry name" value="YgbB"/>
    <property type="match status" value="1"/>
</dbReference>
<dbReference type="GO" id="GO:0070567">
    <property type="term" value="F:cytidylyltransferase activity"/>
    <property type="evidence" value="ECO:0007669"/>
    <property type="project" value="InterPro"/>
</dbReference>
<feature type="binding site" evidence="10">
    <location>
        <position position="231"/>
    </location>
    <ligand>
        <name>a divalent metal cation</name>
        <dbReference type="ChEBI" id="CHEBI:60240"/>
    </ligand>
</feature>
<keyword evidence="7 10" id="KW-0414">Isoprene biosynthesis</keyword>
<organism evidence="13 14">
    <name type="scientific">Candidatus Coproplasma excrementigallinarum</name>
    <dbReference type="NCBI Taxonomy" id="2840747"/>
    <lineage>
        <taxon>Bacteria</taxon>
        <taxon>Bacillati</taxon>
        <taxon>Bacillota</taxon>
        <taxon>Clostridia</taxon>
        <taxon>Eubacteriales</taxon>
        <taxon>Candidatus Coproplasma</taxon>
    </lineage>
</organism>
<dbReference type="InterPro" id="IPR018294">
    <property type="entry name" value="ISPD_synthase_CS"/>
</dbReference>
<feature type="binding site" evidence="10">
    <location>
        <position position="264"/>
    </location>
    <ligand>
        <name>a divalent metal cation</name>
        <dbReference type="ChEBI" id="CHEBI:60240"/>
    </ligand>
</feature>
<dbReference type="InterPro" id="IPR020555">
    <property type="entry name" value="MECDP_synthase_CS"/>
</dbReference>
<evidence type="ECO:0000256" key="1">
    <source>
        <dbReference type="ARBA" id="ARBA00000200"/>
    </source>
</evidence>
<keyword evidence="8 10" id="KW-0456">Lyase</keyword>
<dbReference type="Proteomes" id="UP000824110">
    <property type="component" value="Unassembled WGS sequence"/>
</dbReference>
<comment type="pathway">
    <text evidence="2 10">Isoprenoid biosynthesis; isopentenyl diphosphate biosynthesis via DXP pathway; isopentenyl diphosphate from 1-deoxy-D-xylulose 5-phosphate: step 4/6.</text>
</comment>
<evidence type="ECO:0000256" key="7">
    <source>
        <dbReference type="ARBA" id="ARBA00023229"/>
    </source>
</evidence>
<feature type="domain" description="2-C-methyl-D-erythritol 2,4-cyclodiphosphate synthase" evidence="12">
    <location>
        <begin position="223"/>
        <end position="376"/>
    </location>
</feature>
<comment type="subunit">
    <text evidence="10">Homotrimer.</text>
</comment>
<dbReference type="PROSITE" id="PS01295">
    <property type="entry name" value="ISPD"/>
    <property type="match status" value="1"/>
</dbReference>
<feature type="binding site" evidence="10">
    <location>
        <begin position="278"/>
        <end position="280"/>
    </location>
    <ligand>
        <name>4-CDP-2-C-methyl-D-erythritol 2-phosphate</name>
        <dbReference type="ChEBI" id="CHEBI:57919"/>
    </ligand>
</feature>
<dbReference type="CDD" id="cd00554">
    <property type="entry name" value="MECDP_synthase"/>
    <property type="match status" value="1"/>
</dbReference>
<dbReference type="InterPro" id="IPR034683">
    <property type="entry name" value="IspD/TarI"/>
</dbReference>
<gene>
    <name evidence="10 13" type="primary">ispF</name>
    <name evidence="13" type="ORF">IAB69_04945</name>
</gene>
<proteinExistence type="inferred from homology"/>
<comment type="cofactor">
    <cofactor evidence="10">
        <name>a divalent metal cation</name>
        <dbReference type="ChEBI" id="CHEBI:60240"/>
    </cofactor>
    <text evidence="10">Binds 1 divalent metal cation per subunit.</text>
</comment>
<dbReference type="CDD" id="cd02516">
    <property type="entry name" value="CDP-ME_synthetase"/>
    <property type="match status" value="1"/>
</dbReference>
<evidence type="ECO:0000256" key="3">
    <source>
        <dbReference type="ARBA" id="ARBA00012579"/>
    </source>
</evidence>
<keyword evidence="4" id="KW-0808">Transferase</keyword>
<dbReference type="GO" id="GO:0046872">
    <property type="term" value="F:metal ion binding"/>
    <property type="evidence" value="ECO:0007669"/>
    <property type="project" value="UniProtKB-KW"/>
</dbReference>
<protein>
    <recommendedName>
        <fullName evidence="3 10">2-C-methyl-D-erythritol 2,4-cyclodiphosphate synthase</fullName>
        <shortName evidence="10">MECDP-synthase</shortName>
        <shortName evidence="10">MECPP-synthase</shortName>
        <shortName evidence="10">MECPS</shortName>
        <ecNumber evidence="3 10">4.6.1.12</ecNumber>
    </recommendedName>
</protein>
<evidence type="ECO:0000256" key="9">
    <source>
        <dbReference type="ARBA" id="ARBA00023268"/>
    </source>
</evidence>
<comment type="caution">
    <text evidence="13">The sequence shown here is derived from an EMBL/GenBank/DDBJ whole genome shotgun (WGS) entry which is preliminary data.</text>
</comment>
<dbReference type="InterPro" id="IPR029044">
    <property type="entry name" value="Nucleotide-diphossugar_trans"/>
</dbReference>